<dbReference type="AlphaFoldDB" id="A0A7W3PB83"/>
<sequence length="62" mass="6477">MTVNERLVAAGLLGQWDAAIDAGDRRLAIKVLQQVAMSADSAAATVDAVLASPSYYGFPRPS</sequence>
<dbReference type="RefSeq" id="WP_182541175.1">
    <property type="nucleotide sequence ID" value="NZ_JACGXA010000001.1"/>
</dbReference>
<keyword evidence="2" id="KW-1185">Reference proteome</keyword>
<accession>A0A7W3PB83</accession>
<proteinExistence type="predicted"/>
<dbReference type="EMBL" id="JACGXA010000001">
    <property type="protein sequence ID" value="MBA8805438.1"/>
    <property type="molecule type" value="Genomic_DNA"/>
</dbReference>
<protein>
    <submittedName>
        <fullName evidence="1">Uncharacterized protein</fullName>
    </submittedName>
</protein>
<comment type="caution">
    <text evidence="1">The sequence shown here is derived from an EMBL/GenBank/DDBJ whole genome shotgun (WGS) entry which is preliminary data.</text>
</comment>
<evidence type="ECO:0000313" key="2">
    <source>
        <dbReference type="Proteomes" id="UP000580910"/>
    </source>
</evidence>
<gene>
    <name evidence="1" type="ORF">FB382_003729</name>
</gene>
<organism evidence="1 2">
    <name type="scientific">Nocardioides ginsengisegetis</name>
    <dbReference type="NCBI Taxonomy" id="661491"/>
    <lineage>
        <taxon>Bacteria</taxon>
        <taxon>Bacillati</taxon>
        <taxon>Actinomycetota</taxon>
        <taxon>Actinomycetes</taxon>
        <taxon>Propionibacteriales</taxon>
        <taxon>Nocardioidaceae</taxon>
        <taxon>Nocardioides</taxon>
    </lineage>
</organism>
<evidence type="ECO:0000313" key="1">
    <source>
        <dbReference type="EMBL" id="MBA8805438.1"/>
    </source>
</evidence>
<reference evidence="1 2" key="1">
    <citation type="submission" date="2020-07" db="EMBL/GenBank/DDBJ databases">
        <title>Sequencing the genomes of 1000 actinobacteria strains.</title>
        <authorList>
            <person name="Klenk H.-P."/>
        </authorList>
    </citation>
    <scope>NUCLEOTIDE SEQUENCE [LARGE SCALE GENOMIC DNA]</scope>
    <source>
        <strain evidence="1 2">DSM 21349</strain>
    </source>
</reference>
<name>A0A7W3PB83_9ACTN</name>
<dbReference type="Proteomes" id="UP000580910">
    <property type="component" value="Unassembled WGS sequence"/>
</dbReference>